<organism evidence="1 2">
    <name type="scientific">Ruegeria marisrubri</name>
    <dbReference type="NCBI Taxonomy" id="1685379"/>
    <lineage>
        <taxon>Bacteria</taxon>
        <taxon>Pseudomonadati</taxon>
        <taxon>Pseudomonadota</taxon>
        <taxon>Alphaproteobacteria</taxon>
        <taxon>Rhodobacterales</taxon>
        <taxon>Roseobacteraceae</taxon>
        <taxon>Ruegeria</taxon>
    </lineage>
</organism>
<evidence type="ECO:0000313" key="2">
    <source>
        <dbReference type="Proteomes" id="UP000053791"/>
    </source>
</evidence>
<accession>A0A0X3TQY6</accession>
<evidence type="ECO:0000313" key="1">
    <source>
        <dbReference type="EMBL" id="KUJ78109.1"/>
    </source>
</evidence>
<dbReference type="AlphaFoldDB" id="A0A0X3TQY6"/>
<reference evidence="2" key="1">
    <citation type="submission" date="2015-12" db="EMBL/GenBank/DDBJ databases">
        <authorList>
            <person name="Zhang G."/>
            <person name="Stingl U."/>
        </authorList>
    </citation>
    <scope>NUCLEOTIDE SEQUENCE [LARGE SCALE GENOMIC DNA]</scope>
    <source>
        <strain evidence="2">ZGT118</strain>
    </source>
</reference>
<dbReference type="EMBL" id="LQBQ01000023">
    <property type="protein sequence ID" value="KUJ78109.1"/>
    <property type="molecule type" value="Genomic_DNA"/>
</dbReference>
<sequence>MPTTTNSYVTGYGNTATVSSTTYGGGVGSYSCFYTLYAQPNKQGSYTVVGFEKPKIDCE</sequence>
<comment type="caution">
    <text evidence="1">The sequence shown here is derived from an EMBL/GenBank/DDBJ whole genome shotgun (WGS) entry which is preliminary data.</text>
</comment>
<gene>
    <name evidence="1" type="ORF">AVO45_09120</name>
</gene>
<keyword evidence="2" id="KW-1185">Reference proteome</keyword>
<name>A0A0X3TQY6_9RHOB</name>
<proteinExistence type="predicted"/>
<dbReference type="Proteomes" id="UP000053791">
    <property type="component" value="Unassembled WGS sequence"/>
</dbReference>
<protein>
    <submittedName>
        <fullName evidence="1">Uncharacterized protein</fullName>
    </submittedName>
</protein>